<proteinExistence type="predicted"/>
<evidence type="ECO:0000313" key="2">
    <source>
        <dbReference type="EMBL" id="WDE98320.1"/>
    </source>
</evidence>
<gene>
    <name evidence="2" type="ORF">PQO03_21140</name>
</gene>
<accession>A0ABY7VYP2</accession>
<evidence type="ECO:0000313" key="3">
    <source>
        <dbReference type="Proteomes" id="UP001214250"/>
    </source>
</evidence>
<feature type="transmembrane region" description="Helical" evidence="1">
    <location>
        <begin position="187"/>
        <end position="208"/>
    </location>
</feature>
<reference evidence="2 3" key="1">
    <citation type="submission" date="2023-02" db="EMBL/GenBank/DDBJ databases">
        <title>Genome sequence of Lentisphaera profundi SAORIC-696.</title>
        <authorList>
            <person name="Kim e."/>
            <person name="Cho J.-C."/>
            <person name="Choi A."/>
            <person name="Kang I."/>
        </authorList>
    </citation>
    <scope>NUCLEOTIDE SEQUENCE [LARGE SCALE GENOMIC DNA]</scope>
    <source>
        <strain evidence="2 3">SAORIC-696</strain>
    </source>
</reference>
<keyword evidence="3" id="KW-1185">Reference proteome</keyword>
<name>A0ABY7VYP2_9BACT</name>
<organism evidence="2 3">
    <name type="scientific">Lentisphaera profundi</name>
    <dbReference type="NCBI Taxonomy" id="1658616"/>
    <lineage>
        <taxon>Bacteria</taxon>
        <taxon>Pseudomonadati</taxon>
        <taxon>Lentisphaerota</taxon>
        <taxon>Lentisphaeria</taxon>
        <taxon>Lentisphaerales</taxon>
        <taxon>Lentisphaeraceae</taxon>
        <taxon>Lentisphaera</taxon>
    </lineage>
</organism>
<feature type="transmembrane region" description="Helical" evidence="1">
    <location>
        <begin position="297"/>
        <end position="315"/>
    </location>
</feature>
<dbReference type="RefSeq" id="WP_274153194.1">
    <property type="nucleotide sequence ID" value="NZ_CP117812.1"/>
</dbReference>
<keyword evidence="1" id="KW-0812">Transmembrane</keyword>
<dbReference type="PANTHER" id="PTHR35337:SF1">
    <property type="entry name" value="SLR1478 PROTEIN"/>
    <property type="match status" value="1"/>
</dbReference>
<sequence>MKQRVFEDKHRDFWRDLEDLFNKKIKRDDELSECFPAMYRRLCKQLAVARGRNYSPILIQFLEELVATGHQRLYGRRGGAEMKIIRYFQRDFPRIVRKEWKLIFFSHILFYLPLVSIAIMIQVYPDLAHMLLPSDMLLQMEESYDPASGHFEEIRPASQDFMMWGYYILNNVGIDFRCFAGGLFAGVGSIFFMIYNGVAIGAVAGHISHIGYGETFWPFVCGHSAPELTAAVFSGAAGMKLGFSFIMPGVKSRLQSLKDCASDAMTLLWGTAFMTFLAAFIEAFWSSSPLIPVQVKYWVAACLWLGMILYFLFMGRRRGSE</sequence>
<dbReference type="InterPro" id="IPR002798">
    <property type="entry name" value="SpoIIM-like"/>
</dbReference>
<feature type="transmembrane region" description="Helical" evidence="1">
    <location>
        <begin position="267"/>
        <end position="285"/>
    </location>
</feature>
<feature type="transmembrane region" description="Helical" evidence="1">
    <location>
        <begin position="102"/>
        <end position="124"/>
    </location>
</feature>
<evidence type="ECO:0000256" key="1">
    <source>
        <dbReference type="SAM" id="Phobius"/>
    </source>
</evidence>
<dbReference type="EMBL" id="CP117812">
    <property type="protein sequence ID" value="WDE98320.1"/>
    <property type="molecule type" value="Genomic_DNA"/>
</dbReference>
<dbReference type="Proteomes" id="UP001214250">
    <property type="component" value="Chromosome 2"/>
</dbReference>
<keyword evidence="1" id="KW-0472">Membrane</keyword>
<dbReference type="Pfam" id="PF01944">
    <property type="entry name" value="SpoIIM"/>
    <property type="match status" value="1"/>
</dbReference>
<keyword evidence="1" id="KW-1133">Transmembrane helix</keyword>
<protein>
    <submittedName>
        <fullName evidence="2">Stage II sporulation protein M</fullName>
    </submittedName>
</protein>
<dbReference type="PANTHER" id="PTHR35337">
    <property type="entry name" value="SLR1478 PROTEIN"/>
    <property type="match status" value="1"/>
</dbReference>